<evidence type="ECO:0000313" key="1">
    <source>
        <dbReference type="EMBL" id="OCB75796.1"/>
    </source>
</evidence>
<accession>A0ABX2XKF0</accession>
<evidence type="ECO:0000313" key="2">
    <source>
        <dbReference type="Proteomes" id="UP000093343"/>
    </source>
</evidence>
<dbReference type="PANTHER" id="PTHR13887">
    <property type="entry name" value="GLUTATHIONE S-TRANSFERASE KAPPA"/>
    <property type="match status" value="1"/>
</dbReference>
<dbReference type="Gene3D" id="3.40.30.10">
    <property type="entry name" value="Glutaredoxin"/>
    <property type="match status" value="1"/>
</dbReference>
<dbReference type="EMBL" id="LVEN01000012">
    <property type="protein sequence ID" value="OCB75796.1"/>
    <property type="molecule type" value="Genomic_DNA"/>
</dbReference>
<keyword evidence="1" id="KW-0413">Isomerase</keyword>
<organism evidence="1 2">
    <name type="scientific">Flavobacterium piscis</name>
    <dbReference type="NCBI Taxonomy" id="1114874"/>
    <lineage>
        <taxon>Bacteria</taxon>
        <taxon>Pseudomonadati</taxon>
        <taxon>Bacteroidota</taxon>
        <taxon>Flavobacteriia</taxon>
        <taxon>Flavobacteriales</taxon>
        <taxon>Flavobacteriaceae</taxon>
        <taxon>Flavobacterium</taxon>
    </lineage>
</organism>
<dbReference type="GO" id="GO:0016853">
    <property type="term" value="F:isomerase activity"/>
    <property type="evidence" value="ECO:0007669"/>
    <property type="project" value="UniProtKB-KW"/>
</dbReference>
<name>A0ABX2XKF0_9FLAO</name>
<dbReference type="Gene3D" id="1.10.472.60">
    <property type="entry name" value="putative protein disulfide isomerase domain"/>
    <property type="match status" value="1"/>
</dbReference>
<proteinExistence type="predicted"/>
<dbReference type="InterPro" id="IPR036249">
    <property type="entry name" value="Thioredoxin-like_sf"/>
</dbReference>
<reference evidence="2" key="1">
    <citation type="submission" date="2016-03" db="EMBL/GenBank/DDBJ databases">
        <title>Draft genome sequence of Paenibacillus glacialis DSM 22343.</title>
        <authorList>
            <person name="Shin S.-K."/>
            <person name="Yi H."/>
        </authorList>
    </citation>
    <scope>NUCLEOTIDE SEQUENCE [LARGE SCALE GENOMIC DNA]</scope>
    <source>
        <strain evidence="2">CCUG 60099</strain>
    </source>
</reference>
<dbReference type="Proteomes" id="UP000093343">
    <property type="component" value="Unassembled WGS sequence"/>
</dbReference>
<gene>
    <name evidence="1" type="ORF">FLP_07605</name>
</gene>
<dbReference type="SUPFAM" id="SSF52833">
    <property type="entry name" value="Thioredoxin-like"/>
    <property type="match status" value="1"/>
</dbReference>
<dbReference type="CDD" id="cd03025">
    <property type="entry name" value="DsbA_FrnE_like"/>
    <property type="match status" value="1"/>
</dbReference>
<protein>
    <submittedName>
        <fullName evidence="1">Dithiol-disulfide isomerase</fullName>
    </submittedName>
</protein>
<comment type="caution">
    <text evidence="1">The sequence shown here is derived from an EMBL/GenBank/DDBJ whole genome shotgun (WGS) entry which is preliminary data.</text>
</comment>
<keyword evidence="2" id="KW-1185">Reference proteome</keyword>
<dbReference type="Pfam" id="PF13743">
    <property type="entry name" value="Thioredoxin_5"/>
    <property type="match status" value="1"/>
</dbReference>
<dbReference type="RefSeq" id="WP_065448923.1">
    <property type="nucleotide sequence ID" value="NZ_LVEN01000012.1"/>
</dbReference>
<sequence length="306" mass="34616">MNENKINPLLCDPETGTCEIPIDEKLNERGTIATENKPVKIVYYTDPICSSCWGIEPQLRKLKLEYGAYIDIDYRMGGLLADWSYNSGGISKPSDVAHHWDEASLHYEMPIDGNVWIEDPLESSYPSCIAVKAAQIQSKEKAITFMRMLREKLYLEKKNIAKWENIAESAQLAGLDINKLKTDYEGKAKTLFHEDLTYAKNLGVRGFPTLFFSDGNNNQLTVYGSKPYTSYENALLALYPEAKKKPFIAKNSLALFEIYPTLAPKEYAVILDLSYAEAMDILDALYEKGELSKKSIRNGSSLYSRK</sequence>